<comment type="similarity">
    <text evidence="2">Belongs to the asparagine synthetase family.</text>
</comment>
<evidence type="ECO:0000256" key="10">
    <source>
        <dbReference type="PIRSR" id="PIRSR001589-3"/>
    </source>
</evidence>
<evidence type="ECO:0000256" key="9">
    <source>
        <dbReference type="PIRSR" id="PIRSR001589-2"/>
    </source>
</evidence>
<sequence>MCGITGITSKIENKEEVIRRMTDIIAHRGPDDDGFHTDEYAALGMRRLAIIDLVHGDQPITTSDSRYKIFFNGEIYNYRELKSQIPNYEFQTESDTEVILAGYAKWGPEVLNRLRGMFAFCIYDTREKTVFLARDFFGIKPLYYLVSGESLIAFASEIKAFLELPNFEPEVNDAAAVNFLSYQYNPLEETFFKNIFKLPPAYYMTIDLKTGKWDKKRYWQFEFAQDGKLNEEETKEKILETMRDSVAHHMIADVPVGSFLSGGIDSSIIATLMGSKTKTFTVTFGSVSEGLEAKQTAEPLGTDHREISVGPEEYFGALEKAVWHFDEPVADPSAIGLYFLAREARKHVKVVLSGEGADELFGGYNIYLAPLAADKLRWLPKFILRFLSALPLRGSNYAKRALQKLEDWYIGNASVFQPAEIAKLWRGSPISRATLDILYWEAKGLSDSTKMQYIDINTWLVGDILAKADKMTMAHSLELRVPFLDSSVASLASKLSDKFKWRNGETKYLLREAFKSILPESTRKRKKLGFPTPVGSWLGQDQFDKISENEYIKSHFSIVEVKKLFKEPKVNARKIYLLLMLALWYNVFIENSKLKTEN</sequence>
<protein>
    <recommendedName>
        <fullName evidence="3">asparagine synthase (glutamine-hydrolyzing)</fullName>
        <ecNumber evidence="3">6.3.5.4</ecNumber>
    </recommendedName>
</protein>
<evidence type="ECO:0000259" key="11">
    <source>
        <dbReference type="PROSITE" id="PS51278"/>
    </source>
</evidence>
<dbReference type="GO" id="GO:0005524">
    <property type="term" value="F:ATP binding"/>
    <property type="evidence" value="ECO:0007669"/>
    <property type="project" value="UniProtKB-KW"/>
</dbReference>
<dbReference type="Proteomes" id="UP000178612">
    <property type="component" value="Unassembled WGS sequence"/>
</dbReference>
<evidence type="ECO:0000256" key="5">
    <source>
        <dbReference type="ARBA" id="ARBA00022840"/>
    </source>
</evidence>
<dbReference type="EC" id="6.3.5.4" evidence="3"/>
<evidence type="ECO:0000313" key="12">
    <source>
        <dbReference type="EMBL" id="OHA91357.1"/>
    </source>
</evidence>
<dbReference type="PROSITE" id="PS51278">
    <property type="entry name" value="GATASE_TYPE_2"/>
    <property type="match status" value="1"/>
</dbReference>
<comment type="caution">
    <text evidence="12">The sequence shown here is derived from an EMBL/GenBank/DDBJ whole genome shotgun (WGS) entry which is preliminary data.</text>
</comment>
<dbReference type="GO" id="GO:0006529">
    <property type="term" value="P:asparagine biosynthetic process"/>
    <property type="evidence" value="ECO:0007669"/>
    <property type="project" value="UniProtKB-KW"/>
</dbReference>
<feature type="binding site" evidence="9">
    <location>
        <begin position="353"/>
        <end position="354"/>
    </location>
    <ligand>
        <name>ATP</name>
        <dbReference type="ChEBI" id="CHEBI:30616"/>
    </ligand>
</feature>
<evidence type="ECO:0000256" key="6">
    <source>
        <dbReference type="ARBA" id="ARBA00022962"/>
    </source>
</evidence>
<comment type="catalytic activity">
    <reaction evidence="7">
        <text>L-aspartate + L-glutamine + ATP + H2O = L-asparagine + L-glutamate + AMP + diphosphate + H(+)</text>
        <dbReference type="Rhea" id="RHEA:12228"/>
        <dbReference type="ChEBI" id="CHEBI:15377"/>
        <dbReference type="ChEBI" id="CHEBI:15378"/>
        <dbReference type="ChEBI" id="CHEBI:29985"/>
        <dbReference type="ChEBI" id="CHEBI:29991"/>
        <dbReference type="ChEBI" id="CHEBI:30616"/>
        <dbReference type="ChEBI" id="CHEBI:33019"/>
        <dbReference type="ChEBI" id="CHEBI:58048"/>
        <dbReference type="ChEBI" id="CHEBI:58359"/>
        <dbReference type="ChEBI" id="CHEBI:456215"/>
        <dbReference type="EC" id="6.3.5.4"/>
    </reaction>
</comment>
<reference evidence="12 13" key="1">
    <citation type="journal article" date="2016" name="Nat. Commun.">
        <title>Thousands of microbial genomes shed light on interconnected biogeochemical processes in an aquifer system.</title>
        <authorList>
            <person name="Anantharaman K."/>
            <person name="Brown C.T."/>
            <person name="Hug L.A."/>
            <person name="Sharon I."/>
            <person name="Castelle C.J."/>
            <person name="Probst A.J."/>
            <person name="Thomas B.C."/>
            <person name="Singh A."/>
            <person name="Wilkins M.J."/>
            <person name="Karaoz U."/>
            <person name="Brodie E.L."/>
            <person name="Williams K.H."/>
            <person name="Hubbard S.S."/>
            <person name="Banfield J.F."/>
        </authorList>
    </citation>
    <scope>NUCLEOTIDE SEQUENCE [LARGE SCALE GENOMIC DNA]</scope>
</reference>
<dbReference type="Pfam" id="PF00733">
    <property type="entry name" value="Asn_synthase"/>
    <property type="match status" value="1"/>
</dbReference>
<dbReference type="InterPro" id="IPR014729">
    <property type="entry name" value="Rossmann-like_a/b/a_fold"/>
</dbReference>
<feature type="domain" description="Glutamine amidotransferase type-2" evidence="11">
    <location>
        <begin position="2"/>
        <end position="209"/>
    </location>
</feature>
<dbReference type="InterPro" id="IPR006426">
    <property type="entry name" value="Asn_synth_AEB"/>
</dbReference>
<keyword evidence="4 9" id="KW-0547">Nucleotide-binding</keyword>
<dbReference type="Gene3D" id="3.40.50.620">
    <property type="entry name" value="HUPs"/>
    <property type="match status" value="1"/>
</dbReference>
<dbReference type="InterPro" id="IPR033738">
    <property type="entry name" value="AsnB_N"/>
</dbReference>
<dbReference type="NCBIfam" id="TIGR01536">
    <property type="entry name" value="asn_synth_AEB"/>
    <property type="match status" value="1"/>
</dbReference>
<keyword evidence="8" id="KW-0061">Asparagine biosynthesis</keyword>
<name>A0A1G2T241_9BACT</name>
<dbReference type="SUPFAM" id="SSF56235">
    <property type="entry name" value="N-terminal nucleophile aminohydrolases (Ntn hydrolases)"/>
    <property type="match status" value="1"/>
</dbReference>
<dbReference type="InterPro" id="IPR001962">
    <property type="entry name" value="Asn_synthase"/>
</dbReference>
<dbReference type="PANTHER" id="PTHR43284">
    <property type="entry name" value="ASPARAGINE SYNTHETASE (GLUTAMINE-HYDROLYZING)"/>
    <property type="match status" value="1"/>
</dbReference>
<feature type="binding site" evidence="9">
    <location>
        <position position="95"/>
    </location>
    <ligand>
        <name>L-glutamine</name>
        <dbReference type="ChEBI" id="CHEBI:58359"/>
    </ligand>
</feature>
<dbReference type="InterPro" id="IPR029055">
    <property type="entry name" value="Ntn_hydrolases_N"/>
</dbReference>
<comment type="pathway">
    <text evidence="1">Amino-acid biosynthesis; L-asparagine biosynthesis; L-asparagine from L-aspartate (L-Gln route): step 1/1.</text>
</comment>
<evidence type="ECO:0000256" key="2">
    <source>
        <dbReference type="ARBA" id="ARBA00005752"/>
    </source>
</evidence>
<keyword evidence="6 8" id="KW-0315">Glutamine amidotransferase</keyword>
<accession>A0A1G2T241</accession>
<dbReference type="GO" id="GO:0004066">
    <property type="term" value="F:asparagine synthase (glutamine-hydrolyzing) activity"/>
    <property type="evidence" value="ECO:0007669"/>
    <property type="project" value="UniProtKB-EC"/>
</dbReference>
<dbReference type="PIRSF" id="PIRSF001589">
    <property type="entry name" value="Asn_synthetase_glu-h"/>
    <property type="match status" value="1"/>
</dbReference>
<dbReference type="AlphaFoldDB" id="A0A1G2T241"/>
<evidence type="ECO:0000256" key="8">
    <source>
        <dbReference type="PIRSR" id="PIRSR001589-1"/>
    </source>
</evidence>
<feature type="active site" description="For GATase activity" evidence="8">
    <location>
        <position position="2"/>
    </location>
</feature>
<dbReference type="SUPFAM" id="SSF52402">
    <property type="entry name" value="Adenine nucleotide alpha hydrolases-like"/>
    <property type="match status" value="1"/>
</dbReference>
<keyword evidence="5 9" id="KW-0067">ATP-binding</keyword>
<evidence type="ECO:0000256" key="3">
    <source>
        <dbReference type="ARBA" id="ARBA00012737"/>
    </source>
</evidence>
<dbReference type="InterPro" id="IPR017932">
    <property type="entry name" value="GATase_2_dom"/>
</dbReference>
<keyword evidence="8" id="KW-0028">Amino-acid biosynthesis</keyword>
<evidence type="ECO:0000256" key="1">
    <source>
        <dbReference type="ARBA" id="ARBA00005187"/>
    </source>
</evidence>
<evidence type="ECO:0000256" key="7">
    <source>
        <dbReference type="ARBA" id="ARBA00048741"/>
    </source>
</evidence>
<feature type="site" description="Important for beta-aspartyl-AMP intermediate formation" evidence="10">
    <location>
        <position position="355"/>
    </location>
</feature>
<dbReference type="CDD" id="cd01991">
    <property type="entry name" value="Asn_synthase_B_C"/>
    <property type="match status" value="1"/>
</dbReference>
<gene>
    <name evidence="12" type="ORF">A2758_02770</name>
</gene>
<evidence type="ECO:0000256" key="4">
    <source>
        <dbReference type="ARBA" id="ARBA00022741"/>
    </source>
</evidence>
<feature type="binding site" evidence="9">
    <location>
        <position position="282"/>
    </location>
    <ligand>
        <name>ATP</name>
        <dbReference type="ChEBI" id="CHEBI:30616"/>
    </ligand>
</feature>
<dbReference type="EMBL" id="MHVJ01000013">
    <property type="protein sequence ID" value="OHA91357.1"/>
    <property type="molecule type" value="Genomic_DNA"/>
</dbReference>
<dbReference type="InterPro" id="IPR051786">
    <property type="entry name" value="ASN_synthetase/amidase"/>
</dbReference>
<dbReference type="Gene3D" id="3.60.20.10">
    <property type="entry name" value="Glutamine Phosphoribosylpyrophosphate, subunit 1, domain 1"/>
    <property type="match status" value="1"/>
</dbReference>
<dbReference type="Pfam" id="PF13537">
    <property type="entry name" value="GATase_7"/>
    <property type="match status" value="1"/>
</dbReference>
<dbReference type="GO" id="GO:0005829">
    <property type="term" value="C:cytosol"/>
    <property type="evidence" value="ECO:0007669"/>
    <property type="project" value="TreeGrafter"/>
</dbReference>
<dbReference type="PANTHER" id="PTHR43284:SF1">
    <property type="entry name" value="ASPARAGINE SYNTHETASE"/>
    <property type="match status" value="1"/>
</dbReference>
<dbReference type="CDD" id="cd00712">
    <property type="entry name" value="AsnB"/>
    <property type="match status" value="1"/>
</dbReference>
<evidence type="ECO:0000313" key="13">
    <source>
        <dbReference type="Proteomes" id="UP000178612"/>
    </source>
</evidence>
<proteinExistence type="inferred from homology"/>
<organism evidence="12 13">
    <name type="scientific">Candidatus Zambryskibacteria bacterium RIFCSPHIGHO2_01_FULL_49_18</name>
    <dbReference type="NCBI Taxonomy" id="1802740"/>
    <lineage>
        <taxon>Bacteria</taxon>
        <taxon>Candidatus Zambryskiibacteriota</taxon>
    </lineage>
</organism>